<gene>
    <name evidence="8" type="ORF">ADIARSV_2842</name>
</gene>
<evidence type="ECO:0000256" key="3">
    <source>
        <dbReference type="ARBA" id="ARBA00022692"/>
    </source>
</evidence>
<feature type="domain" description="Polysaccharide chain length determinant N-terminal" evidence="7">
    <location>
        <begin position="26"/>
        <end position="117"/>
    </location>
</feature>
<evidence type="ECO:0000313" key="8">
    <source>
        <dbReference type="EMBL" id="EOR94008.1"/>
    </source>
</evidence>
<dbReference type="PANTHER" id="PTHR32309">
    <property type="entry name" value="TYROSINE-PROTEIN KINASE"/>
    <property type="match status" value="1"/>
</dbReference>
<name>R9GQL3_9SPHI</name>
<evidence type="ECO:0000256" key="4">
    <source>
        <dbReference type="ARBA" id="ARBA00022989"/>
    </source>
</evidence>
<accession>R9GQL3</accession>
<dbReference type="GO" id="GO:0005886">
    <property type="term" value="C:plasma membrane"/>
    <property type="evidence" value="ECO:0007669"/>
    <property type="project" value="UniProtKB-SubCell"/>
</dbReference>
<dbReference type="PANTHER" id="PTHR32309:SF31">
    <property type="entry name" value="CAPSULAR EXOPOLYSACCHARIDE FAMILY"/>
    <property type="match status" value="1"/>
</dbReference>
<evidence type="ECO:0000256" key="6">
    <source>
        <dbReference type="SAM" id="Phobius"/>
    </source>
</evidence>
<keyword evidence="4 6" id="KW-1133">Transmembrane helix</keyword>
<evidence type="ECO:0000313" key="9">
    <source>
        <dbReference type="Proteomes" id="UP000014174"/>
    </source>
</evidence>
<keyword evidence="3 6" id="KW-0812">Transmembrane</keyword>
<evidence type="ECO:0000256" key="2">
    <source>
        <dbReference type="ARBA" id="ARBA00022475"/>
    </source>
</evidence>
<evidence type="ECO:0000259" key="7">
    <source>
        <dbReference type="Pfam" id="PF02706"/>
    </source>
</evidence>
<dbReference type="RefSeq" id="WP_016196073.1">
    <property type="nucleotide sequence ID" value="NZ_AQPN01000100.1"/>
</dbReference>
<dbReference type="Pfam" id="PF02706">
    <property type="entry name" value="Wzz"/>
    <property type="match status" value="1"/>
</dbReference>
<dbReference type="InterPro" id="IPR050445">
    <property type="entry name" value="Bact_polysacc_biosynth/exp"/>
</dbReference>
<dbReference type="OrthoDB" id="745212at2"/>
<dbReference type="PATRIC" id="fig|1150600.3.peg.2814"/>
<dbReference type="EMBL" id="AQPN01000100">
    <property type="protein sequence ID" value="EOR94008.1"/>
    <property type="molecule type" value="Genomic_DNA"/>
</dbReference>
<comment type="caution">
    <text evidence="8">The sequence shown here is derived from an EMBL/GenBank/DDBJ whole genome shotgun (WGS) entry which is preliminary data.</text>
</comment>
<dbReference type="eggNOG" id="COG3206">
    <property type="taxonomic scope" value="Bacteria"/>
</dbReference>
<sequence>MNTDSLENSTNAQKDEISLGELFLKLRKWINYLFSKWVLIMTFGIVGGILGLTYAYFKKPLYTASTTFVLEEEKSGGMGSLSSLASLAGVDLGGGGGIFQGDNILELYKSRNMIQKTLLTKIIFQGKEESLIEHYISFNKMKDKWTKKKELLNINFNSNKWGNFTRLQDSVLGVVVKDVNKYNLQVTKPDKKLSIIKVDVRCKDEFFAKSFNNEIVKNVNEFYVQTKTKKYIDNINILQQKTDSVRAVMNGNIFSAAAIADATPNLNPTRQVQRIAPVQRSQFSAETNKALLGELVKNLEMSKIAYRKEAPLIQIVDEPILPLEVEDNVMFLYSIIFSVISMIFTGIYVILKKGL</sequence>
<dbReference type="GO" id="GO:0004713">
    <property type="term" value="F:protein tyrosine kinase activity"/>
    <property type="evidence" value="ECO:0007669"/>
    <property type="project" value="TreeGrafter"/>
</dbReference>
<keyword evidence="2" id="KW-1003">Cell membrane</keyword>
<comment type="subcellular location">
    <subcellularLocation>
        <location evidence="1">Cell membrane</location>
        <topology evidence="1">Multi-pass membrane protein</topology>
    </subcellularLocation>
</comment>
<dbReference type="STRING" id="1150600.ADIARSV_2842"/>
<protein>
    <submittedName>
        <fullName evidence="8">Lipopolysaccharide biosynthesis protein</fullName>
    </submittedName>
</protein>
<keyword evidence="9" id="KW-1185">Reference proteome</keyword>
<reference evidence="8 9" key="1">
    <citation type="journal article" date="2013" name="Genome Announc.">
        <title>Draft Genome Sequence of Arcticibacter svalbardensis Strain MN12-7T, a Member of the Family Sphingobacteriaceae Isolated from an Arctic Soil Sample.</title>
        <authorList>
            <person name="Shivaji S."/>
            <person name="Ara S."/>
            <person name="Prasad S."/>
            <person name="Manasa B.P."/>
            <person name="Begum Z."/>
            <person name="Singh A."/>
            <person name="Kumar Pinnaka A."/>
        </authorList>
    </citation>
    <scope>NUCLEOTIDE SEQUENCE [LARGE SCALE GENOMIC DNA]</scope>
    <source>
        <strain evidence="8 9">MN12-7</strain>
    </source>
</reference>
<dbReference type="Proteomes" id="UP000014174">
    <property type="component" value="Unassembled WGS sequence"/>
</dbReference>
<evidence type="ECO:0000256" key="1">
    <source>
        <dbReference type="ARBA" id="ARBA00004651"/>
    </source>
</evidence>
<keyword evidence="5 6" id="KW-0472">Membrane</keyword>
<proteinExistence type="predicted"/>
<feature type="transmembrane region" description="Helical" evidence="6">
    <location>
        <begin position="330"/>
        <end position="351"/>
    </location>
</feature>
<evidence type="ECO:0000256" key="5">
    <source>
        <dbReference type="ARBA" id="ARBA00023136"/>
    </source>
</evidence>
<feature type="transmembrane region" description="Helical" evidence="6">
    <location>
        <begin position="37"/>
        <end position="57"/>
    </location>
</feature>
<organism evidence="8 9">
    <name type="scientific">Arcticibacter svalbardensis MN12-7</name>
    <dbReference type="NCBI Taxonomy" id="1150600"/>
    <lineage>
        <taxon>Bacteria</taxon>
        <taxon>Pseudomonadati</taxon>
        <taxon>Bacteroidota</taxon>
        <taxon>Sphingobacteriia</taxon>
        <taxon>Sphingobacteriales</taxon>
        <taxon>Sphingobacteriaceae</taxon>
        <taxon>Arcticibacter</taxon>
    </lineage>
</organism>
<dbReference type="InterPro" id="IPR003856">
    <property type="entry name" value="LPS_length_determ_N"/>
</dbReference>
<dbReference type="AlphaFoldDB" id="R9GQL3"/>